<comment type="caution">
    <text evidence="5">The sequence shown here is derived from an EMBL/GenBank/DDBJ whole genome shotgun (WGS) entry which is preliminary data.</text>
</comment>
<evidence type="ECO:0000259" key="4">
    <source>
        <dbReference type="PROSITE" id="PS51186"/>
    </source>
</evidence>
<dbReference type="AlphaFoldDB" id="A0A9W7XL70"/>
<dbReference type="InterPro" id="IPR051016">
    <property type="entry name" value="Diverse_Substrate_AcTransf"/>
</dbReference>
<dbReference type="PROSITE" id="PS51186">
    <property type="entry name" value="GNAT"/>
    <property type="match status" value="1"/>
</dbReference>
<protein>
    <recommendedName>
        <fullName evidence="4">N-acetyltransferase domain-containing protein</fullName>
    </recommendedName>
</protein>
<dbReference type="InterPro" id="IPR016181">
    <property type="entry name" value="Acyl_CoA_acyltransferase"/>
</dbReference>
<dbReference type="SUPFAM" id="SSF55729">
    <property type="entry name" value="Acyl-CoA N-acyltransferases (Nat)"/>
    <property type="match status" value="1"/>
</dbReference>
<evidence type="ECO:0000256" key="1">
    <source>
        <dbReference type="ARBA" id="ARBA00008694"/>
    </source>
</evidence>
<name>A0A9W7XL70_9FUNG</name>
<dbReference type="PANTHER" id="PTHR10545:SF29">
    <property type="entry name" value="GH14572P-RELATED"/>
    <property type="match status" value="1"/>
</dbReference>
<dbReference type="Proteomes" id="UP001145021">
    <property type="component" value="Unassembled WGS sequence"/>
</dbReference>
<dbReference type="EMBL" id="JANBOH010000089">
    <property type="protein sequence ID" value="KAJ1645778.1"/>
    <property type="molecule type" value="Genomic_DNA"/>
</dbReference>
<feature type="domain" description="N-acetyltransferase" evidence="4">
    <location>
        <begin position="4"/>
        <end position="165"/>
    </location>
</feature>
<dbReference type="Gene3D" id="3.40.630.30">
    <property type="match status" value="1"/>
</dbReference>
<dbReference type="InterPro" id="IPR000182">
    <property type="entry name" value="GNAT_dom"/>
</dbReference>
<dbReference type="PANTHER" id="PTHR10545">
    <property type="entry name" value="DIAMINE N-ACETYLTRANSFERASE"/>
    <property type="match status" value="1"/>
</dbReference>
<accession>A0A9W7XL70</accession>
<dbReference type="Pfam" id="PF00583">
    <property type="entry name" value="Acetyltransf_1"/>
    <property type="match status" value="1"/>
</dbReference>
<evidence type="ECO:0000256" key="2">
    <source>
        <dbReference type="ARBA" id="ARBA00022679"/>
    </source>
</evidence>
<proteinExistence type="inferred from homology"/>
<keyword evidence="3" id="KW-0012">Acyltransferase</keyword>
<keyword evidence="2" id="KW-0808">Transferase</keyword>
<dbReference type="CDD" id="cd04301">
    <property type="entry name" value="NAT_SF"/>
    <property type="match status" value="1"/>
</dbReference>
<evidence type="ECO:0000313" key="6">
    <source>
        <dbReference type="Proteomes" id="UP001145021"/>
    </source>
</evidence>
<sequence>MPKISIRPATEADADLVLWFIQEFALYGNKPNDVTATSEQLRQALAGPVPRIHALLVHIKTDDGEEKPAAFSLYFYNLSGWTGQPSLYMEDMFVCSEYRRMGIGKLLLKQVAGIAVEKGCAGMGWRARNSNTPAIDFYKNVGAKEINGFTGFSLDKKTMQDFAST</sequence>
<gene>
    <name evidence="5" type="ORF">LPJ64_002671</name>
</gene>
<evidence type="ECO:0000313" key="5">
    <source>
        <dbReference type="EMBL" id="KAJ1645778.1"/>
    </source>
</evidence>
<organism evidence="5 6">
    <name type="scientific">Coemansia asiatica</name>
    <dbReference type="NCBI Taxonomy" id="1052880"/>
    <lineage>
        <taxon>Eukaryota</taxon>
        <taxon>Fungi</taxon>
        <taxon>Fungi incertae sedis</taxon>
        <taxon>Zoopagomycota</taxon>
        <taxon>Kickxellomycotina</taxon>
        <taxon>Kickxellomycetes</taxon>
        <taxon>Kickxellales</taxon>
        <taxon>Kickxellaceae</taxon>
        <taxon>Coemansia</taxon>
    </lineage>
</organism>
<comment type="similarity">
    <text evidence="1">Belongs to the acetyltransferase family.</text>
</comment>
<reference evidence="5" key="1">
    <citation type="submission" date="2022-07" db="EMBL/GenBank/DDBJ databases">
        <title>Phylogenomic reconstructions and comparative analyses of Kickxellomycotina fungi.</title>
        <authorList>
            <person name="Reynolds N.K."/>
            <person name="Stajich J.E."/>
            <person name="Barry K."/>
            <person name="Grigoriev I.V."/>
            <person name="Crous P."/>
            <person name="Smith M.E."/>
        </authorList>
    </citation>
    <scope>NUCLEOTIDE SEQUENCE</scope>
    <source>
        <strain evidence="5">NBRC 105413</strain>
    </source>
</reference>
<dbReference type="GO" id="GO:0008080">
    <property type="term" value="F:N-acetyltransferase activity"/>
    <property type="evidence" value="ECO:0007669"/>
    <property type="project" value="TreeGrafter"/>
</dbReference>
<keyword evidence="6" id="KW-1185">Reference proteome</keyword>
<dbReference type="FunFam" id="3.40.630.30:FF:000064">
    <property type="entry name" value="GNAT family acetyltransferase"/>
    <property type="match status" value="1"/>
</dbReference>
<evidence type="ECO:0000256" key="3">
    <source>
        <dbReference type="ARBA" id="ARBA00023315"/>
    </source>
</evidence>